<dbReference type="NCBIfam" id="NF033591">
    <property type="entry name" value="transpos_IS4_2"/>
    <property type="match status" value="1"/>
</dbReference>
<feature type="domain" description="Transposase IS4-like" evidence="1">
    <location>
        <begin position="38"/>
        <end position="207"/>
    </location>
</feature>
<reference evidence="3" key="1">
    <citation type="submission" date="2018-04" db="EMBL/GenBank/DDBJ databases">
        <authorList>
            <person name="Cornet L."/>
        </authorList>
    </citation>
    <scope>NUCLEOTIDE SEQUENCE [LARGE SCALE GENOMIC DNA]</scope>
</reference>
<accession>A0A2W4YDR3</accession>
<dbReference type="Proteomes" id="UP000249794">
    <property type="component" value="Unassembled WGS sequence"/>
</dbReference>
<reference evidence="2 3" key="2">
    <citation type="submission" date="2018-06" db="EMBL/GenBank/DDBJ databases">
        <title>Metagenomic assembly of (sub)arctic Cyanobacteria and their associated microbiome from non-axenic cultures.</title>
        <authorList>
            <person name="Baurain D."/>
        </authorList>
    </citation>
    <scope>NUCLEOTIDE SEQUENCE [LARGE SCALE GENOMIC DNA]</scope>
    <source>
        <strain evidence="2">ULC027bin1</strain>
    </source>
</reference>
<dbReference type="GO" id="GO:0003677">
    <property type="term" value="F:DNA binding"/>
    <property type="evidence" value="ECO:0007669"/>
    <property type="project" value="InterPro"/>
</dbReference>
<proteinExistence type="predicted"/>
<name>A0A2W4YDR3_9CYAN</name>
<dbReference type="InterPro" id="IPR002559">
    <property type="entry name" value="Transposase_11"/>
</dbReference>
<dbReference type="GO" id="GO:0004803">
    <property type="term" value="F:transposase activity"/>
    <property type="evidence" value="ECO:0007669"/>
    <property type="project" value="InterPro"/>
</dbReference>
<dbReference type="Pfam" id="PF01609">
    <property type="entry name" value="DDE_Tnp_1"/>
    <property type="match status" value="1"/>
</dbReference>
<dbReference type="EMBL" id="QBMP01000357">
    <property type="protein sequence ID" value="PZO45451.1"/>
    <property type="molecule type" value="Genomic_DNA"/>
</dbReference>
<dbReference type="GO" id="GO:0006313">
    <property type="term" value="P:DNA transposition"/>
    <property type="evidence" value="ECO:0007669"/>
    <property type="project" value="InterPro"/>
</dbReference>
<dbReference type="InterPro" id="IPR047658">
    <property type="entry name" value="IS4-like_transpos"/>
</dbReference>
<dbReference type="AlphaFoldDB" id="A0A2W4YDR3"/>
<evidence type="ECO:0000313" key="3">
    <source>
        <dbReference type="Proteomes" id="UP000249794"/>
    </source>
</evidence>
<organism evidence="2 3">
    <name type="scientific">Phormidesmis priestleyi</name>
    <dbReference type="NCBI Taxonomy" id="268141"/>
    <lineage>
        <taxon>Bacteria</taxon>
        <taxon>Bacillati</taxon>
        <taxon>Cyanobacteriota</taxon>
        <taxon>Cyanophyceae</taxon>
        <taxon>Leptolyngbyales</taxon>
        <taxon>Leptolyngbyaceae</taxon>
        <taxon>Phormidesmis</taxon>
    </lineage>
</organism>
<evidence type="ECO:0000313" key="2">
    <source>
        <dbReference type="EMBL" id="PZO45451.1"/>
    </source>
</evidence>
<gene>
    <name evidence="2" type="ORF">DCF15_21555</name>
</gene>
<protein>
    <submittedName>
        <fullName evidence="2">IS4 family transposase</fullName>
    </submittedName>
</protein>
<evidence type="ECO:0000259" key="1">
    <source>
        <dbReference type="Pfam" id="PF01609"/>
    </source>
</evidence>
<dbReference type="InterPro" id="IPR012337">
    <property type="entry name" value="RNaseH-like_sf"/>
</dbReference>
<sequence>MDVNRLWLGMFACFISHQNVSASSTVYIAIDRTTWGHINLLMVSLVWRKRGILIYWQRLETLGNSDLKAQKKVLGKALHALLGYKVVVLGDREFCSVDLARWLGEQAAYFCLRQKKSTHIQPDGETWIALSQLGRSPGTHCFFNQITVVESKGFGPVQVAGKWKRRYDGFAPEEPWFILTNLDSLDAAILAYQKRFSIEEMFRDLKGSSGTAVQGPYL</sequence>
<comment type="caution">
    <text evidence="2">The sequence shown here is derived from an EMBL/GenBank/DDBJ whole genome shotgun (WGS) entry which is preliminary data.</text>
</comment>
<dbReference type="SUPFAM" id="SSF53098">
    <property type="entry name" value="Ribonuclease H-like"/>
    <property type="match status" value="1"/>
</dbReference>